<comment type="caution">
    <text evidence="5">The sequence shown here is derived from an EMBL/GenBank/DDBJ whole genome shotgun (WGS) entry which is preliminary data.</text>
</comment>
<feature type="domain" description="ApeI dehydratase-like" evidence="4">
    <location>
        <begin position="462"/>
        <end position="557"/>
    </location>
</feature>
<evidence type="ECO:0000313" key="5">
    <source>
        <dbReference type="EMBL" id="MBB5017442.1"/>
    </source>
</evidence>
<evidence type="ECO:0000259" key="2">
    <source>
        <dbReference type="Pfam" id="PF00501"/>
    </source>
</evidence>
<dbReference type="InterPro" id="IPR025110">
    <property type="entry name" value="AMP-bd_C"/>
</dbReference>
<dbReference type="Gene3D" id="3.10.129.10">
    <property type="entry name" value="Hotdog Thioesterase"/>
    <property type="match status" value="1"/>
</dbReference>
<dbReference type="PANTHER" id="PTHR43201:SF8">
    <property type="entry name" value="ACYL-COA SYNTHETASE FAMILY MEMBER 3"/>
    <property type="match status" value="1"/>
</dbReference>
<feature type="domain" description="AMP-dependent synthetase/ligase" evidence="2">
    <location>
        <begin position="81"/>
        <end position="283"/>
    </location>
</feature>
<dbReference type="GO" id="GO:0031956">
    <property type="term" value="F:medium-chain fatty acid-CoA ligase activity"/>
    <property type="evidence" value="ECO:0007669"/>
    <property type="project" value="TreeGrafter"/>
</dbReference>
<dbReference type="InterPro" id="IPR054545">
    <property type="entry name" value="ApeI-like"/>
</dbReference>
<dbReference type="SUPFAM" id="SSF56801">
    <property type="entry name" value="Acetyl-CoA synthetase-like"/>
    <property type="match status" value="1"/>
</dbReference>
<dbReference type="Gene3D" id="3.40.50.12780">
    <property type="entry name" value="N-terminal domain of ligase-like"/>
    <property type="match status" value="1"/>
</dbReference>
<protein>
    <submittedName>
        <fullName evidence="5">Acyl-CoA synthetase (AMP-forming)/AMP-acid ligase II</fullName>
    </submittedName>
</protein>
<keyword evidence="6" id="KW-1185">Reference proteome</keyword>
<dbReference type="InterPro" id="IPR000873">
    <property type="entry name" value="AMP-dep_synth/lig_dom"/>
</dbReference>
<dbReference type="InterPro" id="IPR029069">
    <property type="entry name" value="HotDog_dom_sf"/>
</dbReference>
<comment type="similarity">
    <text evidence="1">Belongs to the ATP-dependent AMP-binding enzyme family.</text>
</comment>
<accession>A0A840ML55</accession>
<dbReference type="Pfam" id="PF00501">
    <property type="entry name" value="AMP-binding"/>
    <property type="match status" value="1"/>
</dbReference>
<evidence type="ECO:0000256" key="1">
    <source>
        <dbReference type="ARBA" id="ARBA00006432"/>
    </source>
</evidence>
<dbReference type="InterPro" id="IPR045851">
    <property type="entry name" value="AMP-bd_C_sf"/>
</dbReference>
<dbReference type="RefSeq" id="WP_184035232.1">
    <property type="nucleotide sequence ID" value="NZ_JACHHY010000003.1"/>
</dbReference>
<dbReference type="Gene3D" id="3.30.300.30">
    <property type="match status" value="1"/>
</dbReference>
<dbReference type="Pfam" id="PF13193">
    <property type="entry name" value="AMP-binding_C"/>
    <property type="match status" value="1"/>
</dbReference>
<evidence type="ECO:0000313" key="6">
    <source>
        <dbReference type="Proteomes" id="UP000575898"/>
    </source>
</evidence>
<feature type="domain" description="AMP-binding enzyme C-terminal" evidence="3">
    <location>
        <begin position="357"/>
        <end position="438"/>
    </location>
</feature>
<dbReference type="Pfam" id="PF22818">
    <property type="entry name" value="ApeI-like"/>
    <property type="match status" value="1"/>
</dbReference>
<sequence>MFESLLGCTAPIVSDHIVAYTQRGTLGYAAFIAQVKAWYERLRTEDATHLALYEPDGATFAAMLLGAWHARKTVILPGNNLPATTQQLTRLTNLFAGDFPGVDQQQRLATMTTDPVVIELPPLVADHLGVMVFTSGSTGEPQAISKYLFQLANEVATLTQLFGSHLQQARIVATVSHQHIYGLLFKILWPLANQRAFLSDSLVFPEQFSVALAECPTVLVSSPAHLKRLPDTMAWQAAAQHTQAIFSSAGPLPEDAIPLVESKLGRTPIEVYGSSETGGIAWRQRPHGTPADWLPLPGITLGEQNGMLCLRSPHLADENWFQTADRISLNEQGGFQLQGRGDLIAKIEGKRVSLIAIEQALEQHAWVQQAKVLMLAEQREQVAAVVVLSQAGLQALQALGKTVLARQLRQSLASSVEAVALPRRWRFVGQLPADSQGKHTHALLSTLFAPTHPETTVLTRADGQISLQMTIQPDLLCFDGHFPRTPVLPGVAQVDWVMREGRRHFEIPGSFVRMEALKFQRIIQPGMVVTLDLTWRSDKQSLSFTLSSSAGQHASGRLIFG</sequence>
<evidence type="ECO:0000259" key="3">
    <source>
        <dbReference type="Pfam" id="PF13193"/>
    </source>
</evidence>
<reference evidence="5 6" key="1">
    <citation type="submission" date="2020-08" db="EMBL/GenBank/DDBJ databases">
        <title>Genomic Encyclopedia of Type Strains, Phase IV (KMG-IV): sequencing the most valuable type-strain genomes for metagenomic binning, comparative biology and taxonomic classification.</title>
        <authorList>
            <person name="Goeker M."/>
        </authorList>
    </citation>
    <scope>NUCLEOTIDE SEQUENCE [LARGE SCALE GENOMIC DNA]</scope>
    <source>
        <strain evidence="5 6">DSM 27165</strain>
    </source>
</reference>
<keyword evidence="5" id="KW-0436">Ligase</keyword>
<name>A0A840ML55_9PROT</name>
<dbReference type="SUPFAM" id="SSF54637">
    <property type="entry name" value="Thioesterase/thiol ester dehydrase-isomerase"/>
    <property type="match status" value="1"/>
</dbReference>
<gene>
    <name evidence="5" type="ORF">HNQ59_000706</name>
</gene>
<dbReference type="InterPro" id="IPR042099">
    <property type="entry name" value="ANL_N_sf"/>
</dbReference>
<dbReference type="Proteomes" id="UP000575898">
    <property type="component" value="Unassembled WGS sequence"/>
</dbReference>
<organism evidence="5 6">
    <name type="scientific">Chitinivorax tropicus</name>
    <dbReference type="NCBI Taxonomy" id="714531"/>
    <lineage>
        <taxon>Bacteria</taxon>
        <taxon>Pseudomonadati</taxon>
        <taxon>Pseudomonadota</taxon>
        <taxon>Betaproteobacteria</taxon>
        <taxon>Chitinivorax</taxon>
    </lineage>
</organism>
<dbReference type="AlphaFoldDB" id="A0A840ML55"/>
<dbReference type="PANTHER" id="PTHR43201">
    <property type="entry name" value="ACYL-COA SYNTHETASE"/>
    <property type="match status" value="1"/>
</dbReference>
<dbReference type="EMBL" id="JACHHY010000003">
    <property type="protein sequence ID" value="MBB5017442.1"/>
    <property type="molecule type" value="Genomic_DNA"/>
</dbReference>
<proteinExistence type="inferred from homology"/>
<evidence type="ECO:0000259" key="4">
    <source>
        <dbReference type="Pfam" id="PF22818"/>
    </source>
</evidence>
<dbReference type="GO" id="GO:0006631">
    <property type="term" value="P:fatty acid metabolic process"/>
    <property type="evidence" value="ECO:0007669"/>
    <property type="project" value="TreeGrafter"/>
</dbReference>